<feature type="signal peptide" evidence="2">
    <location>
        <begin position="1"/>
        <end position="20"/>
    </location>
</feature>
<proteinExistence type="predicted"/>
<reference evidence="3 4" key="1">
    <citation type="journal article" date="2006" name="Science">
        <title>The genome of black cottonwood, Populus trichocarpa (Torr. &amp; Gray).</title>
        <authorList>
            <person name="Tuskan G.A."/>
            <person name="Difazio S."/>
            <person name="Jansson S."/>
            <person name="Bohlmann J."/>
            <person name="Grigoriev I."/>
            <person name="Hellsten U."/>
            <person name="Putnam N."/>
            <person name="Ralph S."/>
            <person name="Rombauts S."/>
            <person name="Salamov A."/>
            <person name="Schein J."/>
            <person name="Sterck L."/>
            <person name="Aerts A."/>
            <person name="Bhalerao R.R."/>
            <person name="Bhalerao R.P."/>
            <person name="Blaudez D."/>
            <person name="Boerjan W."/>
            <person name="Brun A."/>
            <person name="Brunner A."/>
            <person name="Busov V."/>
            <person name="Campbell M."/>
            <person name="Carlson J."/>
            <person name="Chalot M."/>
            <person name="Chapman J."/>
            <person name="Chen G.L."/>
            <person name="Cooper D."/>
            <person name="Coutinho P.M."/>
            <person name="Couturier J."/>
            <person name="Covert S."/>
            <person name="Cronk Q."/>
            <person name="Cunningham R."/>
            <person name="Davis J."/>
            <person name="Degroeve S."/>
            <person name="Dejardin A."/>
            <person name="Depamphilis C."/>
            <person name="Detter J."/>
            <person name="Dirks B."/>
            <person name="Dubchak I."/>
            <person name="Duplessis S."/>
            <person name="Ehlting J."/>
            <person name="Ellis B."/>
            <person name="Gendler K."/>
            <person name="Goodstein D."/>
            <person name="Gribskov M."/>
            <person name="Grimwood J."/>
            <person name="Groover A."/>
            <person name="Gunter L."/>
            <person name="Hamberger B."/>
            <person name="Heinze B."/>
            <person name="Helariutta Y."/>
            <person name="Henrissat B."/>
            <person name="Holligan D."/>
            <person name="Holt R."/>
            <person name="Huang W."/>
            <person name="Islam-Faridi N."/>
            <person name="Jones S."/>
            <person name="Jones-Rhoades M."/>
            <person name="Jorgensen R."/>
            <person name="Joshi C."/>
            <person name="Kangasjarvi J."/>
            <person name="Karlsson J."/>
            <person name="Kelleher C."/>
            <person name="Kirkpatrick R."/>
            <person name="Kirst M."/>
            <person name="Kohler A."/>
            <person name="Kalluri U."/>
            <person name="Larimer F."/>
            <person name="Leebens-Mack J."/>
            <person name="Leple J.C."/>
            <person name="Locascio P."/>
            <person name="Lou Y."/>
            <person name="Lucas S."/>
            <person name="Martin F."/>
            <person name="Montanini B."/>
            <person name="Napoli C."/>
            <person name="Nelson D.R."/>
            <person name="Nelson C."/>
            <person name="Nieminen K."/>
            <person name="Nilsson O."/>
            <person name="Pereda V."/>
            <person name="Peter G."/>
            <person name="Philippe R."/>
            <person name="Pilate G."/>
            <person name="Poliakov A."/>
            <person name="Razumovskaya J."/>
            <person name="Richardson P."/>
            <person name="Rinaldi C."/>
            <person name="Ritland K."/>
            <person name="Rouze P."/>
            <person name="Ryaboy D."/>
            <person name="Schmutz J."/>
            <person name="Schrader J."/>
            <person name="Segerman B."/>
            <person name="Shin H."/>
            <person name="Siddiqui A."/>
            <person name="Sterky F."/>
            <person name="Terry A."/>
            <person name="Tsai C.J."/>
            <person name="Uberbacher E."/>
            <person name="Unneberg P."/>
            <person name="Vahala J."/>
            <person name="Wall K."/>
            <person name="Wessler S."/>
            <person name="Yang G."/>
            <person name="Yin T."/>
            <person name="Douglas C."/>
            <person name="Marra M."/>
            <person name="Sandberg G."/>
            <person name="Van de Peer Y."/>
            <person name="Rokhsar D."/>
        </authorList>
    </citation>
    <scope>NUCLEOTIDE SEQUENCE [LARGE SCALE GENOMIC DNA]</scope>
    <source>
        <strain evidence="4">cv. Nisqually</strain>
    </source>
</reference>
<dbReference type="EMBL" id="CM009290">
    <property type="protein sequence ID" value="PNT54988.1"/>
    <property type="molecule type" value="Genomic_DNA"/>
</dbReference>
<organism evidence="3 4">
    <name type="scientific">Populus trichocarpa</name>
    <name type="common">Western balsam poplar</name>
    <name type="synonym">Populus balsamifera subsp. trichocarpa</name>
    <dbReference type="NCBI Taxonomy" id="3694"/>
    <lineage>
        <taxon>Eukaryota</taxon>
        <taxon>Viridiplantae</taxon>
        <taxon>Streptophyta</taxon>
        <taxon>Embryophyta</taxon>
        <taxon>Tracheophyta</taxon>
        <taxon>Spermatophyta</taxon>
        <taxon>Magnoliopsida</taxon>
        <taxon>eudicotyledons</taxon>
        <taxon>Gunneridae</taxon>
        <taxon>Pentapetalae</taxon>
        <taxon>rosids</taxon>
        <taxon>fabids</taxon>
        <taxon>Malpighiales</taxon>
        <taxon>Salicaceae</taxon>
        <taxon>Saliceae</taxon>
        <taxon>Populus</taxon>
    </lineage>
</organism>
<keyword evidence="1" id="KW-0812">Transmembrane</keyword>
<dbReference type="InParanoid" id="A0A2K2BYX8"/>
<name>A0A2K2BYX8_POPTR</name>
<evidence type="ECO:0000313" key="4">
    <source>
        <dbReference type="Proteomes" id="UP000006729"/>
    </source>
</evidence>
<gene>
    <name evidence="3" type="ORF">POPTR_001G167500</name>
</gene>
<feature type="transmembrane region" description="Helical" evidence="1">
    <location>
        <begin position="36"/>
        <end position="59"/>
    </location>
</feature>
<keyword evidence="2" id="KW-0732">Signal</keyword>
<dbReference type="AlphaFoldDB" id="A0A2K2BYX8"/>
<evidence type="ECO:0000256" key="2">
    <source>
        <dbReference type="SAM" id="SignalP"/>
    </source>
</evidence>
<evidence type="ECO:0000256" key="1">
    <source>
        <dbReference type="SAM" id="Phobius"/>
    </source>
</evidence>
<dbReference type="Proteomes" id="UP000006729">
    <property type="component" value="Chromosome 1"/>
</dbReference>
<sequence>MCAMSGMLLLFEINLIEVTAFNFLDGTLGEKRNLLALYSASFSFFLFLWLTPIIACMNLQNSWYSFWKSTRMVRVKREILILFNFSSQRYGLEMVG</sequence>
<evidence type="ECO:0000313" key="3">
    <source>
        <dbReference type="EMBL" id="PNT54988.1"/>
    </source>
</evidence>
<protein>
    <submittedName>
        <fullName evidence="3">Uncharacterized protein</fullName>
    </submittedName>
</protein>
<keyword evidence="4" id="KW-1185">Reference proteome</keyword>
<keyword evidence="1" id="KW-1133">Transmembrane helix</keyword>
<feature type="chain" id="PRO_5014426156" evidence="2">
    <location>
        <begin position="21"/>
        <end position="96"/>
    </location>
</feature>
<accession>A0A2K2BYX8</accession>
<keyword evidence="1" id="KW-0472">Membrane</keyword>